<dbReference type="EMBL" id="QWKZ01000077">
    <property type="protein sequence ID" value="RIH83598.1"/>
    <property type="molecule type" value="Genomic_DNA"/>
</dbReference>
<proteinExistence type="predicted"/>
<dbReference type="Proteomes" id="UP000265800">
    <property type="component" value="Unassembled WGS sequence"/>
</dbReference>
<dbReference type="RefSeq" id="WP_119360699.1">
    <property type="nucleotide sequence ID" value="NZ_QWKZ01000077.1"/>
</dbReference>
<accession>A0A399EI15</accession>
<dbReference type="AlphaFoldDB" id="A0A399EI15"/>
<protein>
    <submittedName>
        <fullName evidence="1">Uncharacterized protein</fullName>
    </submittedName>
</protein>
<organism evidence="1 2">
    <name type="scientific">Meiothermus luteus</name>
    <dbReference type="NCBI Taxonomy" id="2026184"/>
    <lineage>
        <taxon>Bacteria</taxon>
        <taxon>Thermotogati</taxon>
        <taxon>Deinococcota</taxon>
        <taxon>Deinococci</taxon>
        <taxon>Thermales</taxon>
        <taxon>Thermaceae</taxon>
        <taxon>Meiothermus</taxon>
    </lineage>
</organism>
<dbReference type="OrthoDB" id="25628at2"/>
<evidence type="ECO:0000313" key="1">
    <source>
        <dbReference type="EMBL" id="RIH83598.1"/>
    </source>
</evidence>
<comment type="caution">
    <text evidence="1">The sequence shown here is derived from an EMBL/GenBank/DDBJ whole genome shotgun (WGS) entry which is preliminary data.</text>
</comment>
<evidence type="ECO:0000313" key="2">
    <source>
        <dbReference type="Proteomes" id="UP000265800"/>
    </source>
</evidence>
<sequence>MALQQRIESLLKALEVPDLSVEVPAQIADEDGFLEALEAAIRSFIEDGSDEQSPLGLIEADPSAYDLSEEPDPEELQNAVRDFMNAGDSQLTLITPESPLQPDGGENPEKFWVFLLHMPTLSEHRWWAIVDKNGRNETYNYGVL</sequence>
<gene>
    <name evidence="1" type="ORF">Mlute_02150</name>
</gene>
<keyword evidence="2" id="KW-1185">Reference proteome</keyword>
<reference evidence="1 2" key="1">
    <citation type="submission" date="2018-08" db="EMBL/GenBank/DDBJ databases">
        <title>Meiothermus luteus KCTC 52599 genome sequencing project.</title>
        <authorList>
            <person name="Da Costa M.S."/>
            <person name="Albuquerque L."/>
            <person name="Raposo P."/>
            <person name="Froufe H.J.C."/>
            <person name="Barroso C.S."/>
            <person name="Egas C."/>
        </authorList>
    </citation>
    <scope>NUCLEOTIDE SEQUENCE [LARGE SCALE GENOMIC DNA]</scope>
    <source>
        <strain evidence="1 2">KCTC 52599</strain>
    </source>
</reference>
<name>A0A399EI15_9DEIN</name>